<reference evidence="2" key="3">
    <citation type="submission" date="2019-09" db="EMBL/GenBank/DDBJ databases">
        <title>Co-occurence of chitin degradation, pigmentation and bioactivity in marine Pseudoalteromonas.</title>
        <authorList>
            <person name="Sonnenschein E.C."/>
            <person name="Bech P.K."/>
        </authorList>
    </citation>
    <scope>NUCLEOTIDE SEQUENCE</scope>
    <source>
        <strain evidence="2">S2231</strain>
    </source>
</reference>
<dbReference type="Proteomes" id="UP000305730">
    <property type="component" value="Unassembled WGS sequence"/>
</dbReference>
<dbReference type="AlphaFoldDB" id="A0A5S3XXY0"/>
<accession>A0A5S3XXY0</accession>
<dbReference type="OrthoDB" id="9904674at2"/>
<gene>
    <name evidence="2" type="ORF">CWB96_00335</name>
    <name evidence="1" type="ORF">CWB97_02330</name>
</gene>
<dbReference type="EMBL" id="PNCL01000001">
    <property type="protein sequence ID" value="TMP63090.1"/>
    <property type="molecule type" value="Genomic_DNA"/>
</dbReference>
<evidence type="ECO:0000313" key="4">
    <source>
        <dbReference type="Proteomes" id="UP000307706"/>
    </source>
</evidence>
<evidence type="ECO:0000313" key="1">
    <source>
        <dbReference type="EMBL" id="TMP46314.1"/>
    </source>
</evidence>
<dbReference type="Proteomes" id="UP000307706">
    <property type="component" value="Unassembled WGS sequence"/>
</dbReference>
<comment type="caution">
    <text evidence="2">The sequence shown here is derived from an EMBL/GenBank/DDBJ whole genome shotgun (WGS) entry which is preliminary data.</text>
</comment>
<proteinExistence type="predicted"/>
<name>A0A5S3XXY0_9GAMM</name>
<dbReference type="EMBL" id="PNCK01000009">
    <property type="protein sequence ID" value="TMP46314.1"/>
    <property type="molecule type" value="Genomic_DNA"/>
</dbReference>
<reference evidence="3 4" key="1">
    <citation type="submission" date="2017-12" db="EMBL/GenBank/DDBJ databases">
        <authorList>
            <person name="Paulsen S."/>
            <person name="Gram L.K."/>
        </authorList>
    </citation>
    <scope>NUCLEOTIDE SEQUENCE [LARGE SCALE GENOMIC DNA]</scope>
    <source>
        <strain evidence="2 4">S2231</strain>
        <strain evidence="1 3">S2233</strain>
    </source>
</reference>
<evidence type="ECO:0000313" key="3">
    <source>
        <dbReference type="Proteomes" id="UP000305730"/>
    </source>
</evidence>
<protein>
    <submittedName>
        <fullName evidence="2">Uncharacterized protein</fullName>
    </submittedName>
</protein>
<reference evidence="3 4" key="2">
    <citation type="submission" date="2019-06" db="EMBL/GenBank/DDBJ databases">
        <title>Co-occurence of chitin degradation, pigmentation and bioactivity in marine Pseudoalteromonas.</title>
        <authorList>
            <person name="Sonnenschein E.C."/>
            <person name="Bech P.K."/>
        </authorList>
    </citation>
    <scope>NUCLEOTIDE SEQUENCE [LARGE SCALE GENOMIC DNA]</scope>
    <source>
        <strain evidence="4">S2231</strain>
        <strain evidence="1 3">S2233</strain>
    </source>
</reference>
<dbReference type="RefSeq" id="WP_138594712.1">
    <property type="nucleotide sequence ID" value="NZ_PNCK01000009.1"/>
</dbReference>
<sequence length="168" mass="19345">MADFSMETIRSVDWAKDYLWDVRLIAKDNTGPGQFTKWFPATRVRESLASISSYTFDAFTSSFSVPQSTSGTEIEISFYDDDQHTITHWLKDWINKEIFGEGHYVQTANESVRYLHVRLLNSQREMQKETVYLVVPDGNLDFEGTSESNSREYTMTFKALGVLSQTNP</sequence>
<organism evidence="2 4">
    <name type="scientific">Pseudoalteromonas citrea</name>
    <dbReference type="NCBI Taxonomy" id="43655"/>
    <lineage>
        <taxon>Bacteria</taxon>
        <taxon>Pseudomonadati</taxon>
        <taxon>Pseudomonadota</taxon>
        <taxon>Gammaproteobacteria</taxon>
        <taxon>Alteromonadales</taxon>
        <taxon>Pseudoalteromonadaceae</taxon>
        <taxon>Pseudoalteromonas</taxon>
    </lineage>
</organism>
<keyword evidence="3" id="KW-1185">Reference proteome</keyword>
<evidence type="ECO:0000313" key="2">
    <source>
        <dbReference type="EMBL" id="TMP63090.1"/>
    </source>
</evidence>